<dbReference type="EMBL" id="QMPZ01000117">
    <property type="protein sequence ID" value="RLE08116.1"/>
    <property type="molecule type" value="Genomic_DNA"/>
</dbReference>
<dbReference type="Gene3D" id="3.10.105.10">
    <property type="entry name" value="Dipeptide-binding Protein, Domain 3"/>
    <property type="match status" value="1"/>
</dbReference>
<organism evidence="2 3">
    <name type="scientific">Aerophobetes bacterium</name>
    <dbReference type="NCBI Taxonomy" id="2030807"/>
    <lineage>
        <taxon>Bacteria</taxon>
        <taxon>Candidatus Aerophobota</taxon>
    </lineage>
</organism>
<proteinExistence type="predicted"/>
<dbReference type="Pfam" id="PF00496">
    <property type="entry name" value="SBP_bac_5"/>
    <property type="match status" value="1"/>
</dbReference>
<comment type="caution">
    <text evidence="2">The sequence shown here is derived from an EMBL/GenBank/DDBJ whole genome shotgun (WGS) entry which is preliminary data.</text>
</comment>
<reference evidence="2 3" key="1">
    <citation type="submission" date="2018-06" db="EMBL/GenBank/DDBJ databases">
        <title>Extensive metabolic versatility and redundancy in microbially diverse, dynamic hydrothermal sediments.</title>
        <authorList>
            <person name="Dombrowski N."/>
            <person name="Teske A."/>
            <person name="Baker B.J."/>
        </authorList>
    </citation>
    <scope>NUCLEOTIDE SEQUENCE [LARGE SCALE GENOMIC DNA]</scope>
    <source>
        <strain evidence="2">B47_G16</strain>
    </source>
</reference>
<accession>A0A497E4D0</accession>
<evidence type="ECO:0000259" key="1">
    <source>
        <dbReference type="Pfam" id="PF00496"/>
    </source>
</evidence>
<dbReference type="PANTHER" id="PTHR30290:SF62">
    <property type="entry name" value="OLIGOPEPTIDE ABC TRANSPORTER, PERIPLASMIC OLIGOPEPTIDE-BINDING PROTEIN"/>
    <property type="match status" value="1"/>
</dbReference>
<evidence type="ECO:0000313" key="2">
    <source>
        <dbReference type="EMBL" id="RLE08116.1"/>
    </source>
</evidence>
<name>A0A497E4D0_UNCAE</name>
<gene>
    <name evidence="2" type="ORF">DRJ00_06870</name>
</gene>
<dbReference type="PANTHER" id="PTHR30290">
    <property type="entry name" value="PERIPLASMIC BINDING COMPONENT OF ABC TRANSPORTER"/>
    <property type="match status" value="1"/>
</dbReference>
<dbReference type="InterPro" id="IPR039424">
    <property type="entry name" value="SBP_5"/>
</dbReference>
<dbReference type="Proteomes" id="UP000279422">
    <property type="component" value="Unassembled WGS sequence"/>
</dbReference>
<dbReference type="Gene3D" id="3.40.190.10">
    <property type="entry name" value="Periplasmic binding protein-like II"/>
    <property type="match status" value="1"/>
</dbReference>
<feature type="domain" description="Solute-binding protein family 5" evidence="1">
    <location>
        <begin position="2"/>
        <end position="383"/>
    </location>
</feature>
<dbReference type="GO" id="GO:0015833">
    <property type="term" value="P:peptide transport"/>
    <property type="evidence" value="ECO:0007669"/>
    <property type="project" value="TreeGrafter"/>
</dbReference>
<sequence>MKWSDGVPFTADDIIFWYKDIILNDELTPAKPSWMIVGGKLGEVEKIDDYTVRLHFVQPYGVLLDSLAIYGGQGGFFAPRHYLKQFHPNYTSEERLEKMVKEEGFNYWYQLFMAKNDWIQNPDLPTLRAWKPINEPTATHWIMERNPYYWKVDTAGNQLPYLDRVTHVLAEDPEVINLKAMAGELDFQLRHLMLNNYPMFMEASEKGNYRVVTWESGFGSDVAFSPNLTYKGDPVLRDIIRDRRFRIALSLAINREEINELCYLGLGEIRAATVPPQNPAYREEFGKKYIEYNPERANALLDEMGLRWDKDHKYRLRPDGKTLSLTIEVVAGIFGPWVDASELVKEYWEEIGIKTAVKTEERALWYQRLYAGEIQVAVWSFGQVLFPIIRGLRLIPFARECPFAPLIGEWYVSRGKSGVEPWGDLKKVLDLWEKAKLTVDREKRIQLTQEILRINAENVWNIGILRAPATMCMGVLKNNFRNVPEVALSDTNLNSPGNANPPQFFFKQK</sequence>
<dbReference type="SUPFAM" id="SSF53850">
    <property type="entry name" value="Periplasmic binding protein-like II"/>
    <property type="match status" value="1"/>
</dbReference>
<protein>
    <submittedName>
        <fullName evidence="2">ABC transporter substrate-binding protein</fullName>
    </submittedName>
</protein>
<dbReference type="InterPro" id="IPR000914">
    <property type="entry name" value="SBP_5_dom"/>
</dbReference>
<dbReference type="CDD" id="cd08500">
    <property type="entry name" value="PBP2_NikA_DppA_OppA_like_4"/>
    <property type="match status" value="1"/>
</dbReference>
<dbReference type="AlphaFoldDB" id="A0A497E4D0"/>
<dbReference type="GO" id="GO:1904680">
    <property type="term" value="F:peptide transmembrane transporter activity"/>
    <property type="evidence" value="ECO:0007669"/>
    <property type="project" value="TreeGrafter"/>
</dbReference>
<evidence type="ECO:0000313" key="3">
    <source>
        <dbReference type="Proteomes" id="UP000279422"/>
    </source>
</evidence>